<name>A0ABV0PSX1_9TELE</name>
<dbReference type="Proteomes" id="UP001476798">
    <property type="component" value="Unassembled WGS sequence"/>
</dbReference>
<sequence length="126" mass="14142">MFRVIVTLHPSLQSSAANYSFSFRIVLHLAPSIFRSTLTSIPTKFYCGDGVFWLFYLTRSPYPNVCSVPYRASGKLQTGPLMPFFHKGQFVKCMTDSCTIDNFFCLSSGSLQLLQSHYGPLGCFSD</sequence>
<evidence type="ECO:0000313" key="2">
    <source>
        <dbReference type="Proteomes" id="UP001476798"/>
    </source>
</evidence>
<proteinExistence type="predicted"/>
<gene>
    <name evidence="1" type="ORF">GOODEAATRI_028813</name>
</gene>
<comment type="caution">
    <text evidence="1">The sequence shown here is derived from an EMBL/GenBank/DDBJ whole genome shotgun (WGS) entry which is preliminary data.</text>
</comment>
<organism evidence="1 2">
    <name type="scientific">Goodea atripinnis</name>
    <dbReference type="NCBI Taxonomy" id="208336"/>
    <lineage>
        <taxon>Eukaryota</taxon>
        <taxon>Metazoa</taxon>
        <taxon>Chordata</taxon>
        <taxon>Craniata</taxon>
        <taxon>Vertebrata</taxon>
        <taxon>Euteleostomi</taxon>
        <taxon>Actinopterygii</taxon>
        <taxon>Neopterygii</taxon>
        <taxon>Teleostei</taxon>
        <taxon>Neoteleostei</taxon>
        <taxon>Acanthomorphata</taxon>
        <taxon>Ovalentaria</taxon>
        <taxon>Atherinomorphae</taxon>
        <taxon>Cyprinodontiformes</taxon>
        <taxon>Goodeidae</taxon>
        <taxon>Goodea</taxon>
    </lineage>
</organism>
<accession>A0ABV0PSX1</accession>
<dbReference type="EMBL" id="JAHRIO010084049">
    <property type="protein sequence ID" value="MEQ2186471.1"/>
    <property type="molecule type" value="Genomic_DNA"/>
</dbReference>
<protein>
    <submittedName>
        <fullName evidence="1">Uncharacterized protein</fullName>
    </submittedName>
</protein>
<reference evidence="1 2" key="1">
    <citation type="submission" date="2021-06" db="EMBL/GenBank/DDBJ databases">
        <authorList>
            <person name="Palmer J.M."/>
        </authorList>
    </citation>
    <scope>NUCLEOTIDE SEQUENCE [LARGE SCALE GENOMIC DNA]</scope>
    <source>
        <strain evidence="1 2">GA_2019</strain>
        <tissue evidence="1">Muscle</tissue>
    </source>
</reference>
<keyword evidence="2" id="KW-1185">Reference proteome</keyword>
<evidence type="ECO:0000313" key="1">
    <source>
        <dbReference type="EMBL" id="MEQ2186471.1"/>
    </source>
</evidence>